<proteinExistence type="predicted"/>
<dbReference type="Pfam" id="PF13148">
    <property type="entry name" value="DUF3987"/>
    <property type="match status" value="1"/>
</dbReference>
<organism evidence="1">
    <name type="scientific">Pectobacterium phage Amona</name>
    <dbReference type="NCBI Taxonomy" id="3158137"/>
    <lineage>
        <taxon>Viruses</taxon>
        <taxon>Duplodnaviria</taxon>
        <taxon>Heunggongvirae</taxon>
        <taxon>Uroviricota</taxon>
        <taxon>Caudoviricetes</taxon>
    </lineage>
</organism>
<keyword evidence="1" id="KW-0547">Nucleotide-binding</keyword>
<sequence length="521" mass="58142">MTLTPPDIFEQAKRRMVSAARVSLENGRKPDMNMWPEPEPIGMNDDAYSCHDLVGWDGHDDLLTRYVRALAKSAQFPLNTTFMHMLGCVASAMVYNFSIEYYDDELPVCLYIATSQPPSSGKSIVNKRLSGPVRTAYRTFDEGRAKERRKLQERIDVAKEEMKNKNLSISERELLRASMENDIERCANTHSFSYPLTDATPESLEKKASLEGGVFNVISDEATALNSALGLGYGKSDNKSNAEVVLKGWDGGFVSTARVNREGSSIEVKGNIVVIAQDESIEAILQAGERGNGLTERFLMLREAPMIGTRNHWDFDNDREFFTPIPKPLLAEYHALVNKLVNSDKIILKPSRSSRKMLAIMRQQWESRFNDGGVWSHPLLRGAMGKADKQILRIAAVLHAGCNWCNDGKELTEISDDTMGRAISIYDALSKTFIDAVESQGYTGKVSESSVVADKLRAQAIANKAKISTRWIYDSVKKVRPFKGAPSVWGKIKGEIIPDLESRGYCVIIDGDVYLNPKLRN</sequence>
<dbReference type="InterPro" id="IPR025048">
    <property type="entry name" value="DUF3987"/>
</dbReference>
<reference evidence="1" key="2">
    <citation type="submission" date="2024-07" db="EMBL/GenBank/DDBJ databases">
        <authorList>
            <person name="Pedersen J.S."/>
            <person name="Mulbjerg M.R."/>
            <person name="Carstens A.B."/>
            <person name="Hansen L.H."/>
        </authorList>
    </citation>
    <scope>NUCLEOTIDE SEQUENCE</scope>
</reference>
<reference evidence="1" key="1">
    <citation type="journal article" date="2024" name="Virus Res.">
        <title>A novel genus of Pectobacterium bacteriophages display broad host range by targeting several species of Danish soft rot isolates.</title>
        <authorList>
            <person name="Pedersen J.S."/>
            <person name="Carstens A.B."/>
            <person name="Rothgard M.M."/>
            <person name="Roy C."/>
            <person name="Viry A."/>
            <person name="Papudeshi B."/>
            <person name="Kot W."/>
            <person name="Hille F."/>
            <person name="Franz C.M.A.P."/>
            <person name="Edwards R."/>
            <person name="Hansen L.H."/>
        </authorList>
    </citation>
    <scope>NUCLEOTIDE SEQUENCE</scope>
</reference>
<accession>A0AB39ABJ0</accession>
<keyword evidence="1" id="KW-0347">Helicase</keyword>
<protein>
    <submittedName>
        <fullName evidence="1">DNA helicase</fullName>
    </submittedName>
</protein>
<dbReference type="GO" id="GO:0004386">
    <property type="term" value="F:helicase activity"/>
    <property type="evidence" value="ECO:0007669"/>
    <property type="project" value="UniProtKB-KW"/>
</dbReference>
<gene>
    <name evidence="1" type="ORF">CVQSGQUC_CDS0063</name>
</gene>
<keyword evidence="1" id="KW-0378">Hydrolase</keyword>
<keyword evidence="1" id="KW-0067">ATP-binding</keyword>
<name>A0AB39ABJ0_9CAUD</name>
<dbReference type="EMBL" id="PQ008971">
    <property type="protein sequence ID" value="XDF89568.1"/>
    <property type="molecule type" value="Genomic_DNA"/>
</dbReference>
<evidence type="ECO:0000313" key="1">
    <source>
        <dbReference type="EMBL" id="XDF89568.1"/>
    </source>
</evidence>